<dbReference type="GO" id="GO:0008270">
    <property type="term" value="F:zinc ion binding"/>
    <property type="evidence" value="ECO:0007669"/>
    <property type="project" value="UniProtKB-KW"/>
</dbReference>
<evidence type="ECO:0000256" key="4">
    <source>
        <dbReference type="ARBA" id="ARBA00022723"/>
    </source>
</evidence>
<evidence type="ECO:0000313" key="12">
    <source>
        <dbReference type="Proteomes" id="UP000076632"/>
    </source>
</evidence>
<dbReference type="GeneID" id="28899833"/>
<feature type="region of interest" description="Disordered" evidence="9">
    <location>
        <begin position="416"/>
        <end position="435"/>
    </location>
</feature>
<dbReference type="InterPro" id="IPR003511">
    <property type="entry name" value="HORMA_dom"/>
</dbReference>
<dbReference type="InParanoid" id="A0A165IHN0"/>
<dbReference type="InterPro" id="IPR036570">
    <property type="entry name" value="HORMA_dom_sf"/>
</dbReference>
<evidence type="ECO:0000256" key="6">
    <source>
        <dbReference type="ARBA" id="ARBA00022833"/>
    </source>
</evidence>
<sequence length="725" mass="82264">MGQSQILKSRSKLGNAKQVSQNAKLKHKFAPAVAKETLSTTQLVNQLQSFEIVETCLRAAISCLSYLRQLFPEECFEERYYDNLNRNCSYKEFVAGQGEFGDTDGELLGQKPRRPGSTLKLLVRGRSSLADTLLNWLEYGIFEAIELSYLEGLQLTIYADAQRPENVLETYTFTFQYRTDGSPDKSRLSSIEVESPVGEKVTIKEAKYGLQMLNMRLVALSTFLPQLPAHLFYAEHCPSNYEPKGFRACTSDNVFFPDDAQWKKQTESCGQMKTGFHSVRLRVSSLKWTAADNQDPEKAGAIPSSLHSYKQYSREDELEGRPQSGAGLSNEPEENAVREDTSPTESLSEEPDRYSAESNRKLLRKILETNDVVPITQDSDLISTQQESLIKDDNLESRLYRLSLRPVFSQKQIEELNRKRESAEDGDHYERSSGNSGRSMIYCEFCKTWQHLNCYGYRGETDPALPKEHICYECLLEPHEADQLRDLHSMSLLRKALTLIYGKFTSFPQSEKALGKLLHCTVKDAKNIIAQLEAEGFISSVARDQASSRTPRQRQRNNWVVVDTEEIRLRMDKLYFDPTTKIAHHCTLPSNPSFDEVSMGGMQPLEDRESPDTDQPYDACEPFSDVGIEIGKNDDISAEGDALRQSQESPTGSQQSLRSRSSTEFGQVPSLEPRVNATSDLLPIALDLLFLNIQRNYPKNLLQSMNKAFDFDFRKILVYQRDAAE</sequence>
<feature type="region of interest" description="Disordered" evidence="9">
    <location>
        <begin position="292"/>
        <end position="356"/>
    </location>
</feature>
<evidence type="ECO:0000256" key="8">
    <source>
        <dbReference type="ARBA" id="ARBA00023254"/>
    </source>
</evidence>
<dbReference type="AlphaFoldDB" id="A0A165IHN0"/>
<dbReference type="STRING" id="1328760.A0A165IHN0"/>
<keyword evidence="5" id="KW-0863">Zinc-finger</keyword>
<evidence type="ECO:0000256" key="2">
    <source>
        <dbReference type="ARBA" id="ARBA00004286"/>
    </source>
</evidence>
<keyword evidence="4" id="KW-0479">Metal-binding</keyword>
<feature type="compositionally biased region" description="Basic and acidic residues" evidence="9">
    <location>
        <begin position="416"/>
        <end position="431"/>
    </location>
</feature>
<dbReference type="InterPro" id="IPR011011">
    <property type="entry name" value="Znf_FYVE_PHD"/>
</dbReference>
<feature type="region of interest" description="Disordered" evidence="9">
    <location>
        <begin position="639"/>
        <end position="671"/>
    </location>
</feature>
<dbReference type="Pfam" id="PF00628">
    <property type="entry name" value="PHD"/>
    <property type="match status" value="1"/>
</dbReference>
<dbReference type="Gene3D" id="3.30.40.10">
    <property type="entry name" value="Zinc/RING finger domain, C3HC4 (zinc finger)"/>
    <property type="match status" value="1"/>
</dbReference>
<keyword evidence="3" id="KW-0158">Chromosome</keyword>
<dbReference type="InterPro" id="IPR013083">
    <property type="entry name" value="Znf_RING/FYVE/PHD"/>
</dbReference>
<evidence type="ECO:0000256" key="3">
    <source>
        <dbReference type="ARBA" id="ARBA00022454"/>
    </source>
</evidence>
<dbReference type="GO" id="GO:0005634">
    <property type="term" value="C:nucleus"/>
    <property type="evidence" value="ECO:0007669"/>
    <property type="project" value="UniProtKB-SubCell"/>
</dbReference>
<feature type="domain" description="HORMA" evidence="10">
    <location>
        <begin position="47"/>
        <end position="283"/>
    </location>
</feature>
<dbReference type="PROSITE" id="PS50815">
    <property type="entry name" value="HORMA"/>
    <property type="match status" value="1"/>
</dbReference>
<keyword evidence="8" id="KW-0469">Meiosis</keyword>
<feature type="compositionally biased region" description="Polar residues" evidence="9">
    <location>
        <begin position="644"/>
        <end position="665"/>
    </location>
</feature>
<dbReference type="Gene3D" id="3.30.900.10">
    <property type="entry name" value="HORMA domain"/>
    <property type="match status" value="1"/>
</dbReference>
<feature type="region of interest" description="Disordered" evidence="9">
    <location>
        <begin position="587"/>
        <end position="624"/>
    </location>
</feature>
<evidence type="ECO:0000256" key="1">
    <source>
        <dbReference type="ARBA" id="ARBA00004123"/>
    </source>
</evidence>
<dbReference type="SUPFAM" id="SSF57903">
    <property type="entry name" value="FYVE/PHD zinc finger"/>
    <property type="match status" value="1"/>
</dbReference>
<dbReference type="GO" id="GO:0005694">
    <property type="term" value="C:chromosome"/>
    <property type="evidence" value="ECO:0007669"/>
    <property type="project" value="UniProtKB-SubCell"/>
</dbReference>
<evidence type="ECO:0000256" key="5">
    <source>
        <dbReference type="ARBA" id="ARBA00022771"/>
    </source>
</evidence>
<gene>
    <name evidence="11" type="ORF">L228DRAFT_265418</name>
</gene>
<evidence type="ECO:0000313" key="11">
    <source>
        <dbReference type="EMBL" id="KZF24910.1"/>
    </source>
</evidence>
<accession>A0A165IHN0</accession>
<evidence type="ECO:0000259" key="10">
    <source>
        <dbReference type="PROSITE" id="PS50815"/>
    </source>
</evidence>
<dbReference type="GO" id="GO:0051598">
    <property type="term" value="P:meiotic recombination checkpoint signaling"/>
    <property type="evidence" value="ECO:0007669"/>
    <property type="project" value="TreeGrafter"/>
</dbReference>
<dbReference type="OrthoDB" id="1928087at2759"/>
<dbReference type="InterPro" id="IPR051294">
    <property type="entry name" value="HORMA_MeioticProgression"/>
</dbReference>
<comment type="subcellular location">
    <subcellularLocation>
        <location evidence="2">Chromosome</location>
    </subcellularLocation>
    <subcellularLocation>
        <location evidence="1">Nucleus</location>
    </subcellularLocation>
</comment>
<evidence type="ECO:0000256" key="7">
    <source>
        <dbReference type="ARBA" id="ARBA00023242"/>
    </source>
</evidence>
<keyword evidence="12" id="KW-1185">Reference proteome</keyword>
<keyword evidence="6" id="KW-0862">Zinc</keyword>
<dbReference type="GO" id="GO:0007130">
    <property type="term" value="P:synaptonemal complex assembly"/>
    <property type="evidence" value="ECO:0007669"/>
    <property type="project" value="TreeGrafter"/>
</dbReference>
<dbReference type="RefSeq" id="XP_018190465.1">
    <property type="nucleotide sequence ID" value="XM_018334696.1"/>
</dbReference>
<evidence type="ECO:0000256" key="9">
    <source>
        <dbReference type="SAM" id="MobiDB-lite"/>
    </source>
</evidence>
<dbReference type="Pfam" id="PF02301">
    <property type="entry name" value="HORMA"/>
    <property type="match status" value="1"/>
</dbReference>
<dbReference type="Proteomes" id="UP000076632">
    <property type="component" value="Unassembled WGS sequence"/>
</dbReference>
<organism evidence="11 12">
    <name type="scientific">Xylona heveae (strain CBS 132557 / TC161)</name>
    <dbReference type="NCBI Taxonomy" id="1328760"/>
    <lineage>
        <taxon>Eukaryota</taxon>
        <taxon>Fungi</taxon>
        <taxon>Dikarya</taxon>
        <taxon>Ascomycota</taxon>
        <taxon>Pezizomycotina</taxon>
        <taxon>Xylonomycetes</taxon>
        <taxon>Xylonales</taxon>
        <taxon>Xylonaceae</taxon>
        <taxon>Xylona</taxon>
    </lineage>
</organism>
<dbReference type="OMA" id="HACYQCL"/>
<keyword evidence="7" id="KW-0539">Nucleus</keyword>
<dbReference type="PANTHER" id="PTHR48225:SF7">
    <property type="entry name" value="MEIOSIS-SPECIFIC PROTEIN HOP1"/>
    <property type="match status" value="1"/>
</dbReference>
<reference evidence="11 12" key="1">
    <citation type="journal article" date="2016" name="Fungal Biol.">
        <title>The genome of Xylona heveae provides a window into fungal endophytism.</title>
        <authorList>
            <person name="Gazis R."/>
            <person name="Kuo A."/>
            <person name="Riley R."/>
            <person name="LaButti K."/>
            <person name="Lipzen A."/>
            <person name="Lin J."/>
            <person name="Amirebrahimi M."/>
            <person name="Hesse C.N."/>
            <person name="Spatafora J.W."/>
            <person name="Henrissat B."/>
            <person name="Hainaut M."/>
            <person name="Grigoriev I.V."/>
            <person name="Hibbett D.S."/>
        </authorList>
    </citation>
    <scope>NUCLEOTIDE SEQUENCE [LARGE SCALE GENOMIC DNA]</scope>
    <source>
        <strain evidence="11 12">TC161</strain>
    </source>
</reference>
<dbReference type="PANTHER" id="PTHR48225">
    <property type="entry name" value="HORMA DOMAIN-CONTAINING PROTEIN 1"/>
    <property type="match status" value="1"/>
</dbReference>
<dbReference type="SUPFAM" id="SSF56019">
    <property type="entry name" value="The spindle assembly checkpoint protein mad2"/>
    <property type="match status" value="2"/>
</dbReference>
<name>A0A165IHN0_XYLHT</name>
<proteinExistence type="predicted"/>
<protein>
    <recommendedName>
        <fullName evidence="10">HORMA domain-containing protein</fullName>
    </recommendedName>
</protein>
<dbReference type="EMBL" id="KV407455">
    <property type="protein sequence ID" value="KZF24910.1"/>
    <property type="molecule type" value="Genomic_DNA"/>
</dbReference>
<dbReference type="InterPro" id="IPR019787">
    <property type="entry name" value="Znf_PHD-finger"/>
</dbReference>